<dbReference type="PANTHER" id="PTHR46797">
    <property type="entry name" value="HTH-TYPE TRANSCRIPTIONAL REGULATOR"/>
    <property type="match status" value="1"/>
</dbReference>
<evidence type="ECO:0000259" key="2">
    <source>
        <dbReference type="PROSITE" id="PS50943"/>
    </source>
</evidence>
<dbReference type="SUPFAM" id="SSF51182">
    <property type="entry name" value="RmlC-like cupins"/>
    <property type="match status" value="1"/>
</dbReference>
<proteinExistence type="predicted"/>
<comment type="caution">
    <text evidence="3">The sequence shown here is derived from an EMBL/GenBank/DDBJ whole genome shotgun (WGS) entry which is preliminary data.</text>
</comment>
<dbReference type="CDD" id="cd02209">
    <property type="entry name" value="cupin_XRE_C"/>
    <property type="match status" value="1"/>
</dbReference>
<gene>
    <name evidence="3" type="ORF">ACFSJE_04845</name>
</gene>
<evidence type="ECO:0000313" key="4">
    <source>
        <dbReference type="Proteomes" id="UP001597342"/>
    </source>
</evidence>
<dbReference type="Pfam" id="PF07883">
    <property type="entry name" value="Cupin_2"/>
    <property type="match status" value="1"/>
</dbReference>
<dbReference type="PANTHER" id="PTHR46797:SF19">
    <property type="entry name" value="BLL2473 PROTEIN"/>
    <property type="match status" value="1"/>
</dbReference>
<dbReference type="SUPFAM" id="SSF47413">
    <property type="entry name" value="lambda repressor-like DNA-binding domains"/>
    <property type="match status" value="1"/>
</dbReference>
<keyword evidence="4" id="KW-1185">Reference proteome</keyword>
<sequence>MKDSRKQSIVGLNIKQLRISQKRTLQDLADQCEMSKSMISKIENNKALPSIAALVKIASVLGVKVSDLMESDTLISSEMTLALEVEGNLTKTNKGYSIYPFAPKVHQKKMQPFIFTAVKGEVKKHSLTHDGEEFLYVLEGSLKIKVGRVEYLLKEGDSIYFSSLEPHGIIPESDFVKYLDIFV</sequence>
<dbReference type="InterPro" id="IPR013096">
    <property type="entry name" value="Cupin_2"/>
</dbReference>
<evidence type="ECO:0000256" key="1">
    <source>
        <dbReference type="ARBA" id="ARBA00023125"/>
    </source>
</evidence>
<protein>
    <submittedName>
        <fullName evidence="3">Helix-turn-helix domain-containing protein</fullName>
    </submittedName>
</protein>
<accession>A0ABW4XU45</accession>
<evidence type="ECO:0000313" key="3">
    <source>
        <dbReference type="EMBL" id="MFD2099091.1"/>
    </source>
</evidence>
<organism evidence="3 4">
    <name type="scientific">Flagellimonas iocasae</name>
    <dbReference type="NCBI Taxonomy" id="2055905"/>
    <lineage>
        <taxon>Bacteria</taxon>
        <taxon>Pseudomonadati</taxon>
        <taxon>Bacteroidota</taxon>
        <taxon>Flavobacteriia</taxon>
        <taxon>Flavobacteriales</taxon>
        <taxon>Flavobacteriaceae</taxon>
        <taxon>Flagellimonas</taxon>
    </lineage>
</organism>
<dbReference type="Pfam" id="PF01381">
    <property type="entry name" value="HTH_3"/>
    <property type="match status" value="1"/>
</dbReference>
<dbReference type="Proteomes" id="UP001597342">
    <property type="component" value="Unassembled WGS sequence"/>
</dbReference>
<dbReference type="InterPro" id="IPR011051">
    <property type="entry name" value="RmlC_Cupin_sf"/>
</dbReference>
<dbReference type="InterPro" id="IPR010982">
    <property type="entry name" value="Lambda_DNA-bd_dom_sf"/>
</dbReference>
<name>A0ABW4XU45_9FLAO</name>
<dbReference type="SMART" id="SM00530">
    <property type="entry name" value="HTH_XRE"/>
    <property type="match status" value="1"/>
</dbReference>
<feature type="domain" description="HTH cro/C1-type" evidence="2">
    <location>
        <begin position="14"/>
        <end position="68"/>
    </location>
</feature>
<reference evidence="4" key="1">
    <citation type="journal article" date="2019" name="Int. J. Syst. Evol. Microbiol.">
        <title>The Global Catalogue of Microorganisms (GCM) 10K type strain sequencing project: providing services to taxonomists for standard genome sequencing and annotation.</title>
        <authorList>
            <consortium name="The Broad Institute Genomics Platform"/>
            <consortium name="The Broad Institute Genome Sequencing Center for Infectious Disease"/>
            <person name="Wu L."/>
            <person name="Ma J."/>
        </authorList>
    </citation>
    <scope>NUCLEOTIDE SEQUENCE [LARGE SCALE GENOMIC DNA]</scope>
    <source>
        <strain evidence="4">JCM 3389</strain>
    </source>
</reference>
<dbReference type="CDD" id="cd00093">
    <property type="entry name" value="HTH_XRE"/>
    <property type="match status" value="1"/>
</dbReference>
<dbReference type="RefSeq" id="WP_379829854.1">
    <property type="nucleotide sequence ID" value="NZ_JBHUHU010000001.1"/>
</dbReference>
<dbReference type="Gene3D" id="1.10.260.40">
    <property type="entry name" value="lambda repressor-like DNA-binding domains"/>
    <property type="match status" value="1"/>
</dbReference>
<dbReference type="InterPro" id="IPR001387">
    <property type="entry name" value="Cro/C1-type_HTH"/>
</dbReference>
<keyword evidence="1" id="KW-0238">DNA-binding</keyword>
<dbReference type="Gene3D" id="2.60.120.10">
    <property type="entry name" value="Jelly Rolls"/>
    <property type="match status" value="1"/>
</dbReference>
<dbReference type="InterPro" id="IPR014710">
    <property type="entry name" value="RmlC-like_jellyroll"/>
</dbReference>
<dbReference type="EMBL" id="JBHUHU010000001">
    <property type="protein sequence ID" value="MFD2099091.1"/>
    <property type="molecule type" value="Genomic_DNA"/>
</dbReference>
<dbReference type="InterPro" id="IPR050807">
    <property type="entry name" value="TransReg_Diox_bact_type"/>
</dbReference>
<dbReference type="PROSITE" id="PS50943">
    <property type="entry name" value="HTH_CROC1"/>
    <property type="match status" value="1"/>
</dbReference>